<evidence type="ECO:0000256" key="3">
    <source>
        <dbReference type="ARBA" id="ARBA00022692"/>
    </source>
</evidence>
<dbReference type="Gene3D" id="6.10.250.780">
    <property type="match status" value="1"/>
</dbReference>
<keyword evidence="7 10" id="KW-0472">Membrane</keyword>
<proteinExistence type="predicted"/>
<dbReference type="Gene3D" id="3.30.70.1230">
    <property type="entry name" value="Nucleotide cyclase"/>
    <property type="match status" value="1"/>
</dbReference>
<evidence type="ECO:0000256" key="9">
    <source>
        <dbReference type="ARBA" id="ARBA00023293"/>
    </source>
</evidence>
<accession>A0ABQ9FVK4</accession>
<dbReference type="Pfam" id="PF07701">
    <property type="entry name" value="HNOBA"/>
    <property type="match status" value="1"/>
</dbReference>
<organism evidence="12 13">
    <name type="scientific">Tegillarca granosa</name>
    <name type="common">Malaysian cockle</name>
    <name type="synonym">Anadara granosa</name>
    <dbReference type="NCBI Taxonomy" id="220873"/>
    <lineage>
        <taxon>Eukaryota</taxon>
        <taxon>Metazoa</taxon>
        <taxon>Spiralia</taxon>
        <taxon>Lophotrochozoa</taxon>
        <taxon>Mollusca</taxon>
        <taxon>Bivalvia</taxon>
        <taxon>Autobranchia</taxon>
        <taxon>Pteriomorphia</taxon>
        <taxon>Arcoida</taxon>
        <taxon>Arcoidea</taxon>
        <taxon>Arcidae</taxon>
        <taxon>Tegillarca</taxon>
    </lineage>
</organism>
<dbReference type="PROSITE" id="PS50125">
    <property type="entry name" value="GUANYLATE_CYCLASE_2"/>
    <property type="match status" value="1"/>
</dbReference>
<dbReference type="SMART" id="SM00044">
    <property type="entry name" value="CYCc"/>
    <property type="match status" value="1"/>
</dbReference>
<keyword evidence="3 10" id="KW-0812">Transmembrane</keyword>
<dbReference type="InterPro" id="IPR050401">
    <property type="entry name" value="Cyclic_nucleotide_synthase"/>
</dbReference>
<protein>
    <recommendedName>
        <fullName evidence="2">guanylate cyclase</fullName>
        <ecNumber evidence="2">4.6.1.2</ecNumber>
    </recommendedName>
</protein>
<dbReference type="EMBL" id="JARBDR010000141">
    <property type="protein sequence ID" value="KAJ8319770.1"/>
    <property type="molecule type" value="Genomic_DNA"/>
</dbReference>
<dbReference type="EC" id="4.6.1.2" evidence="2"/>
<evidence type="ECO:0000313" key="12">
    <source>
        <dbReference type="EMBL" id="KAJ8319770.1"/>
    </source>
</evidence>
<evidence type="ECO:0000313" key="13">
    <source>
        <dbReference type="Proteomes" id="UP001217089"/>
    </source>
</evidence>
<evidence type="ECO:0000256" key="2">
    <source>
        <dbReference type="ARBA" id="ARBA00012202"/>
    </source>
</evidence>
<feature type="transmembrane region" description="Helical" evidence="10">
    <location>
        <begin position="42"/>
        <end position="63"/>
    </location>
</feature>
<gene>
    <name evidence="12" type="ORF">KUTeg_001357</name>
</gene>
<evidence type="ECO:0000256" key="7">
    <source>
        <dbReference type="ARBA" id="ARBA00023136"/>
    </source>
</evidence>
<evidence type="ECO:0000256" key="4">
    <source>
        <dbReference type="ARBA" id="ARBA00022729"/>
    </source>
</evidence>
<name>A0ABQ9FVK4_TEGGR</name>
<dbReference type="CDD" id="cd07302">
    <property type="entry name" value="CHD"/>
    <property type="match status" value="1"/>
</dbReference>
<dbReference type="PANTHER" id="PTHR11920:SF501">
    <property type="entry name" value="GUANYLATE CYCLASE 32E"/>
    <property type="match status" value="1"/>
</dbReference>
<dbReference type="PANTHER" id="PTHR11920">
    <property type="entry name" value="GUANYLYL CYCLASE"/>
    <property type="match status" value="1"/>
</dbReference>
<dbReference type="InterPro" id="IPR001054">
    <property type="entry name" value="A/G_cyclase"/>
</dbReference>
<reference evidence="12 13" key="1">
    <citation type="submission" date="2022-12" db="EMBL/GenBank/DDBJ databases">
        <title>Chromosome-level genome of Tegillarca granosa.</title>
        <authorList>
            <person name="Kim J."/>
        </authorList>
    </citation>
    <scope>NUCLEOTIDE SEQUENCE [LARGE SCALE GENOMIC DNA]</scope>
    <source>
        <strain evidence="12">Teg-2019</strain>
        <tissue evidence="12">Adductor muscle</tissue>
    </source>
</reference>
<evidence type="ECO:0000256" key="1">
    <source>
        <dbReference type="ARBA" id="ARBA00004479"/>
    </source>
</evidence>
<comment type="caution">
    <text evidence="12">The sequence shown here is derived from an EMBL/GenBank/DDBJ whole genome shotgun (WGS) entry which is preliminary data.</text>
</comment>
<dbReference type="Pfam" id="PF00211">
    <property type="entry name" value="Guanylate_cyc"/>
    <property type="match status" value="1"/>
</dbReference>
<feature type="domain" description="Guanylate cyclase" evidence="11">
    <location>
        <begin position="396"/>
        <end position="519"/>
    </location>
</feature>
<keyword evidence="4" id="KW-0732">Signal</keyword>
<comment type="subcellular location">
    <subcellularLocation>
        <location evidence="1">Membrane</location>
        <topology evidence="1">Single-pass type I membrane protein</topology>
    </subcellularLocation>
</comment>
<keyword evidence="6 10" id="KW-1133">Transmembrane helix</keyword>
<dbReference type="SUPFAM" id="SSF55073">
    <property type="entry name" value="Nucleotide cyclase"/>
    <property type="match status" value="1"/>
</dbReference>
<feature type="transmembrane region" description="Helical" evidence="10">
    <location>
        <begin position="311"/>
        <end position="333"/>
    </location>
</feature>
<keyword evidence="13" id="KW-1185">Reference proteome</keyword>
<dbReference type="Proteomes" id="UP001217089">
    <property type="component" value="Unassembled WGS sequence"/>
</dbReference>
<keyword evidence="9" id="KW-0141">cGMP biosynthesis</keyword>
<feature type="non-terminal residue" evidence="12">
    <location>
        <position position="519"/>
    </location>
</feature>
<keyword evidence="5" id="KW-0547">Nucleotide-binding</keyword>
<dbReference type="InterPro" id="IPR011645">
    <property type="entry name" value="HNOB_dom_associated"/>
</dbReference>
<keyword evidence="8" id="KW-0456">Lyase</keyword>
<evidence type="ECO:0000256" key="6">
    <source>
        <dbReference type="ARBA" id="ARBA00022989"/>
    </source>
</evidence>
<dbReference type="InterPro" id="IPR029787">
    <property type="entry name" value="Nucleotide_cyclase"/>
</dbReference>
<evidence type="ECO:0000256" key="5">
    <source>
        <dbReference type="ARBA" id="ARBA00022741"/>
    </source>
</evidence>
<evidence type="ECO:0000259" key="11">
    <source>
        <dbReference type="PROSITE" id="PS50125"/>
    </source>
</evidence>
<sequence>MKSRNSIAPLDTNEKRGSNVTDTFFPSNTLFKLDTRSRLLKLYCICVVSTLFTIGVTIFDIYFDVTDIFQMGSDIRIIGIIHDEIFTLLRILKIIVAKSYQPLMTCDDQAPSSVCWQLETTLLSYTAPGSNPCEMNNSARSICENYFTLLLDLNYYPSIETTIENWTSVTDTTIEHSRNNLIVLEHIGLSSSHSYLTLVQGVFSVLSEIYACVRFYVDYLLNQNISQFDSFHLYSCKKLVLVEYIEVLNLLEVSESQKIDLLDLDCKQTNNSESRDLHVYQNFVFSEDIVEKINSLEYSMIHGIEDSRNTIYIRLVAKCLLCIFISIMLLVVINRTYSMNKWMLRFAADLNVATDKLKEEKETTEELLYQMIPKSVARKLKNKSSSVCAEYFDSVSIFFSDVVGFTSISAQCTPMQVVELLNALYVTFDSRIDTYDVYKVETIGDAYMVASGVPVRNGNKHAEEIATMAIDLLVATKQVKVPGSNEQDHIEIRIGLHTGPCVAGVVGLKMPRYCLFGDT</sequence>
<evidence type="ECO:0000256" key="10">
    <source>
        <dbReference type="SAM" id="Phobius"/>
    </source>
</evidence>
<evidence type="ECO:0000256" key="8">
    <source>
        <dbReference type="ARBA" id="ARBA00023239"/>
    </source>
</evidence>